<comment type="caution">
    <text evidence="1">The sequence shown here is derived from an EMBL/GenBank/DDBJ whole genome shotgun (WGS) entry which is preliminary data.</text>
</comment>
<dbReference type="Proteomes" id="UP001530400">
    <property type="component" value="Unassembled WGS sequence"/>
</dbReference>
<dbReference type="EMBL" id="JALLPJ020001340">
    <property type="protein sequence ID" value="KAL3768897.1"/>
    <property type="molecule type" value="Genomic_DNA"/>
</dbReference>
<name>A0ABD3MYV0_9STRA</name>
<accession>A0ABD3MYV0</accession>
<keyword evidence="2" id="KW-1185">Reference proteome</keyword>
<evidence type="ECO:0000313" key="2">
    <source>
        <dbReference type="Proteomes" id="UP001530400"/>
    </source>
</evidence>
<reference evidence="1 2" key="1">
    <citation type="submission" date="2024-10" db="EMBL/GenBank/DDBJ databases">
        <title>Updated reference genomes for cyclostephanoid diatoms.</title>
        <authorList>
            <person name="Roberts W.R."/>
            <person name="Alverson A.J."/>
        </authorList>
    </citation>
    <scope>NUCLEOTIDE SEQUENCE [LARGE SCALE GENOMIC DNA]</scope>
    <source>
        <strain evidence="1 2">AJA010-31</strain>
    </source>
</reference>
<protein>
    <submittedName>
        <fullName evidence="1">Uncharacterized protein</fullName>
    </submittedName>
</protein>
<sequence length="252" mass="28193">MADEALFSQPISTADGRQTLAVYRNQEPATVMMERVCAVAECRRADPVIYSKSVTIDGKSEGRIEILRGQEPADVIFAALKPLGVTFEGRRQVFQDIKAANIPFSREHALLFSENILLADDGEFSERFVLLDDGREPVDVIYEFAREHSIVQHFSDLAAALLPQLCAIAVCSREVPLVFLNSINDEDGRHSFKRQAYTLKLFGYSQELLGVVCSSITCTRSVPVVYRKDLNNVNGQHVGGLEILERRRQQFG</sequence>
<dbReference type="AlphaFoldDB" id="A0ABD3MYV0"/>
<evidence type="ECO:0000313" key="1">
    <source>
        <dbReference type="EMBL" id="KAL3768897.1"/>
    </source>
</evidence>
<proteinExistence type="predicted"/>
<organism evidence="1 2">
    <name type="scientific">Cyclotella atomus</name>
    <dbReference type="NCBI Taxonomy" id="382360"/>
    <lineage>
        <taxon>Eukaryota</taxon>
        <taxon>Sar</taxon>
        <taxon>Stramenopiles</taxon>
        <taxon>Ochrophyta</taxon>
        <taxon>Bacillariophyta</taxon>
        <taxon>Coscinodiscophyceae</taxon>
        <taxon>Thalassiosirophycidae</taxon>
        <taxon>Stephanodiscales</taxon>
        <taxon>Stephanodiscaceae</taxon>
        <taxon>Cyclotella</taxon>
    </lineage>
</organism>
<gene>
    <name evidence="1" type="ORF">ACHAWO_010611</name>
</gene>